<dbReference type="InterPro" id="IPR045698">
    <property type="entry name" value="Rab3GAP1_C"/>
</dbReference>
<organism evidence="3 4">
    <name type="scientific">Coregonus suidteri</name>
    <dbReference type="NCBI Taxonomy" id="861788"/>
    <lineage>
        <taxon>Eukaryota</taxon>
        <taxon>Metazoa</taxon>
        <taxon>Chordata</taxon>
        <taxon>Craniata</taxon>
        <taxon>Vertebrata</taxon>
        <taxon>Euteleostomi</taxon>
        <taxon>Actinopterygii</taxon>
        <taxon>Neopterygii</taxon>
        <taxon>Teleostei</taxon>
        <taxon>Protacanthopterygii</taxon>
        <taxon>Salmoniformes</taxon>
        <taxon>Salmonidae</taxon>
        <taxon>Coregoninae</taxon>
        <taxon>Coregonus</taxon>
    </lineage>
</organism>
<feature type="domain" description="Rab3GAP catalytic subunit C-terminal" evidence="2">
    <location>
        <begin position="44"/>
        <end position="158"/>
    </location>
</feature>
<sequence>MSAASQPALLGAALLGSTEASRPDPPSPALHPPSCNPQVEGGGFVRSLLEEPEVSVIGAGRGPASSIIHKLFVSAQRAALLAPLEEETGRGGGADDRKPLGVASVPDFPPPAWREILLRTCVPRPAPYSKVLPQRLFCVLMRDEFRLVGAFSSDTSFF</sequence>
<accession>A0AAN8LWD9</accession>
<dbReference type="AlphaFoldDB" id="A0AAN8LWD9"/>
<reference evidence="3 4" key="1">
    <citation type="submission" date="2021-04" db="EMBL/GenBank/DDBJ databases">
        <authorList>
            <person name="De Guttry C."/>
            <person name="Zahm M."/>
            <person name="Klopp C."/>
            <person name="Cabau C."/>
            <person name="Louis A."/>
            <person name="Berthelot C."/>
            <person name="Parey E."/>
            <person name="Roest Crollius H."/>
            <person name="Montfort J."/>
            <person name="Robinson-Rechavi M."/>
            <person name="Bucao C."/>
            <person name="Bouchez O."/>
            <person name="Gislard M."/>
            <person name="Lluch J."/>
            <person name="Milhes M."/>
            <person name="Lampietro C."/>
            <person name="Lopez Roques C."/>
            <person name="Donnadieu C."/>
            <person name="Braasch I."/>
            <person name="Desvignes T."/>
            <person name="Postlethwait J."/>
            <person name="Bobe J."/>
            <person name="Wedekind C."/>
            <person name="Guiguen Y."/>
        </authorList>
    </citation>
    <scope>NUCLEOTIDE SEQUENCE [LARGE SCALE GENOMIC DNA]</scope>
    <source>
        <strain evidence="3">Cs_M1</strain>
        <tissue evidence="3">Blood</tissue>
    </source>
</reference>
<protein>
    <recommendedName>
        <fullName evidence="2">Rab3GAP catalytic subunit C-terminal domain-containing protein</fullName>
    </recommendedName>
</protein>
<keyword evidence="4" id="KW-1185">Reference proteome</keyword>
<proteinExistence type="predicted"/>
<gene>
    <name evidence="3" type="ORF">J4Q44_G00149160</name>
</gene>
<dbReference type="Proteomes" id="UP001356427">
    <property type="component" value="Unassembled WGS sequence"/>
</dbReference>
<name>A0AAN8LWD9_9TELE</name>
<evidence type="ECO:0000256" key="1">
    <source>
        <dbReference type="SAM" id="MobiDB-lite"/>
    </source>
</evidence>
<dbReference type="EMBL" id="JAGTTL010000012">
    <property type="protein sequence ID" value="KAK6315387.1"/>
    <property type="molecule type" value="Genomic_DNA"/>
</dbReference>
<dbReference type="Pfam" id="PF19533">
    <property type="entry name" value="Rab3-GAP_cat_C"/>
    <property type="match status" value="1"/>
</dbReference>
<feature type="region of interest" description="Disordered" evidence="1">
    <location>
        <begin position="12"/>
        <end position="37"/>
    </location>
</feature>
<evidence type="ECO:0000313" key="4">
    <source>
        <dbReference type="Proteomes" id="UP001356427"/>
    </source>
</evidence>
<feature type="compositionally biased region" description="Pro residues" evidence="1">
    <location>
        <begin position="23"/>
        <end position="35"/>
    </location>
</feature>
<evidence type="ECO:0000259" key="2">
    <source>
        <dbReference type="Pfam" id="PF19533"/>
    </source>
</evidence>
<evidence type="ECO:0000313" key="3">
    <source>
        <dbReference type="EMBL" id="KAK6315387.1"/>
    </source>
</evidence>
<comment type="caution">
    <text evidence="3">The sequence shown here is derived from an EMBL/GenBank/DDBJ whole genome shotgun (WGS) entry which is preliminary data.</text>
</comment>